<sequence>MRIRLRPSTNGQTRYTAASAGQLQWPLNWAKGPIVAALQKYDFLVLFPINPTTLAKYREAFQPSGAKDDPADAELALDLLVRHPERFSPLRLQSAAMRSLVSLVERRRQLVGDQNRLINRLCDTLKQYYPQALEWFDDRGTVLFCDFLERWPTLRSVRQARTAVLETFFHAHHCRSASRISARIESIRAAAALTDDPAIIGPCRLHLLALVAQLRAVLAAIAQFDREIAAVVQTLPDYALFEDLPGAGFQLAPRLLAAFGEQRERLRSAEELQKYAGIAPVTERSGKKSWVHWRLQCPKFVRQTFVEWAAQTISRSFWAGAYYRQQRAKGSSHHVALRALAFKWIRILYRCWQTRTTYNETVYLNALSKRGSPPLANLSQLPG</sequence>
<dbReference type="NCBIfam" id="NF033542">
    <property type="entry name" value="transpos_IS110"/>
    <property type="match status" value="1"/>
</dbReference>
<evidence type="ECO:0000259" key="2">
    <source>
        <dbReference type="Pfam" id="PF02371"/>
    </source>
</evidence>
<dbReference type="PANTHER" id="PTHR33055:SF3">
    <property type="entry name" value="PUTATIVE TRANSPOSASE FOR IS117-RELATED"/>
    <property type="match status" value="1"/>
</dbReference>
<name>A0A6S7BR53_9BURK</name>
<evidence type="ECO:0000313" key="4">
    <source>
        <dbReference type="Proteomes" id="UP000494365"/>
    </source>
</evidence>
<dbReference type="GO" id="GO:0003677">
    <property type="term" value="F:DNA binding"/>
    <property type="evidence" value="ECO:0007669"/>
    <property type="project" value="InterPro"/>
</dbReference>
<dbReference type="InterPro" id="IPR002525">
    <property type="entry name" value="Transp_IS110-like_N"/>
</dbReference>
<dbReference type="PANTHER" id="PTHR33055">
    <property type="entry name" value="TRANSPOSASE FOR INSERTION SEQUENCE ELEMENT IS1111A"/>
    <property type="match status" value="1"/>
</dbReference>
<feature type="domain" description="Transposase IS116/IS110/IS902 C-terminal" evidence="2">
    <location>
        <begin position="239"/>
        <end position="323"/>
    </location>
</feature>
<keyword evidence="4" id="KW-1185">Reference proteome</keyword>
<dbReference type="Pfam" id="PF02371">
    <property type="entry name" value="Transposase_20"/>
    <property type="match status" value="1"/>
</dbReference>
<reference evidence="3 4" key="1">
    <citation type="submission" date="2020-04" db="EMBL/GenBank/DDBJ databases">
        <authorList>
            <person name="De Canck E."/>
        </authorList>
    </citation>
    <scope>NUCLEOTIDE SEQUENCE [LARGE SCALE GENOMIC DNA]</scope>
    <source>
        <strain evidence="3 4">LMG 28614</strain>
    </source>
</reference>
<dbReference type="Proteomes" id="UP000494365">
    <property type="component" value="Unassembled WGS sequence"/>
</dbReference>
<dbReference type="GO" id="GO:0004803">
    <property type="term" value="F:transposase activity"/>
    <property type="evidence" value="ECO:0007669"/>
    <property type="project" value="InterPro"/>
</dbReference>
<dbReference type="GO" id="GO:0006313">
    <property type="term" value="P:DNA transposition"/>
    <property type="evidence" value="ECO:0007669"/>
    <property type="project" value="InterPro"/>
</dbReference>
<evidence type="ECO:0000259" key="1">
    <source>
        <dbReference type="Pfam" id="PF01548"/>
    </source>
</evidence>
<dbReference type="Pfam" id="PF01548">
    <property type="entry name" value="DEDD_Tnp_IS110"/>
    <property type="match status" value="1"/>
</dbReference>
<organism evidence="3 4">
    <name type="scientific">Paraburkholderia ultramafica</name>
    <dbReference type="NCBI Taxonomy" id="1544867"/>
    <lineage>
        <taxon>Bacteria</taxon>
        <taxon>Pseudomonadati</taxon>
        <taxon>Pseudomonadota</taxon>
        <taxon>Betaproteobacteria</taxon>
        <taxon>Burkholderiales</taxon>
        <taxon>Burkholderiaceae</taxon>
        <taxon>Paraburkholderia</taxon>
    </lineage>
</organism>
<dbReference type="EMBL" id="CADIKK010000063">
    <property type="protein sequence ID" value="CAB3808856.1"/>
    <property type="molecule type" value="Genomic_DNA"/>
</dbReference>
<protein>
    <submittedName>
        <fullName evidence="3">IS110 family transposase ISCps4</fullName>
    </submittedName>
</protein>
<proteinExistence type="predicted"/>
<dbReference type="InterPro" id="IPR003346">
    <property type="entry name" value="Transposase_20"/>
</dbReference>
<evidence type="ECO:0000313" key="3">
    <source>
        <dbReference type="EMBL" id="CAB3808856.1"/>
    </source>
</evidence>
<dbReference type="InterPro" id="IPR047650">
    <property type="entry name" value="Transpos_IS110"/>
</dbReference>
<feature type="domain" description="Transposase IS110-like N-terminal" evidence="1">
    <location>
        <begin position="32"/>
        <end position="130"/>
    </location>
</feature>
<accession>A0A6S7BR53</accession>
<dbReference type="AlphaFoldDB" id="A0A6S7BR53"/>
<gene>
    <name evidence="3" type="ORF">LMG28614_06893</name>
</gene>